<dbReference type="PROSITE" id="PS50001">
    <property type="entry name" value="SH2"/>
    <property type="match status" value="1"/>
</dbReference>
<evidence type="ECO:0000259" key="8">
    <source>
        <dbReference type="PROSITE" id="PS50002"/>
    </source>
</evidence>
<dbReference type="Proteomes" id="UP001186944">
    <property type="component" value="Unassembled WGS sequence"/>
</dbReference>
<dbReference type="Pfam" id="PF00017">
    <property type="entry name" value="SH2"/>
    <property type="match status" value="1"/>
</dbReference>
<dbReference type="SUPFAM" id="SSF55550">
    <property type="entry name" value="SH2 domain"/>
    <property type="match status" value="1"/>
</dbReference>
<evidence type="ECO:0000313" key="9">
    <source>
        <dbReference type="EMBL" id="KAK3101453.1"/>
    </source>
</evidence>
<name>A0AA88YAV9_PINIB</name>
<dbReference type="GO" id="GO:0005737">
    <property type="term" value="C:cytoplasm"/>
    <property type="evidence" value="ECO:0007669"/>
    <property type="project" value="TreeGrafter"/>
</dbReference>
<dbReference type="PROSITE" id="PS50002">
    <property type="entry name" value="SH3"/>
    <property type="match status" value="2"/>
</dbReference>
<dbReference type="GO" id="GO:0035591">
    <property type="term" value="F:signaling adaptor activity"/>
    <property type="evidence" value="ECO:0007669"/>
    <property type="project" value="TreeGrafter"/>
</dbReference>
<gene>
    <name evidence="9" type="ORF">FSP39_003698</name>
</gene>
<reference evidence="9" key="1">
    <citation type="submission" date="2019-08" db="EMBL/GenBank/DDBJ databases">
        <title>The improved chromosome-level genome for the pearl oyster Pinctada fucata martensii using PacBio sequencing and Hi-C.</title>
        <authorList>
            <person name="Zheng Z."/>
        </authorList>
    </citation>
    <scope>NUCLEOTIDE SEQUENCE</scope>
    <source>
        <strain evidence="9">ZZ-2019</strain>
        <tissue evidence="9">Adductor muscle</tissue>
    </source>
</reference>
<dbReference type="PANTHER" id="PTHR19969">
    <property type="entry name" value="SH2-SH3 ADAPTOR PROTEIN-RELATED"/>
    <property type="match status" value="1"/>
</dbReference>
<dbReference type="PRINTS" id="PR00452">
    <property type="entry name" value="SH3DOMAIN"/>
</dbReference>
<evidence type="ECO:0000259" key="7">
    <source>
        <dbReference type="PROSITE" id="PS50001"/>
    </source>
</evidence>
<dbReference type="Gene3D" id="3.30.505.10">
    <property type="entry name" value="SH2 domain"/>
    <property type="match status" value="1"/>
</dbReference>
<feature type="compositionally biased region" description="Polar residues" evidence="6">
    <location>
        <begin position="233"/>
        <end position="244"/>
    </location>
</feature>
<dbReference type="GO" id="GO:0030971">
    <property type="term" value="F:receptor tyrosine kinase binding"/>
    <property type="evidence" value="ECO:0007669"/>
    <property type="project" value="TreeGrafter"/>
</dbReference>
<evidence type="ECO:0008006" key="11">
    <source>
        <dbReference type="Google" id="ProtNLM"/>
    </source>
</evidence>
<feature type="region of interest" description="Disordered" evidence="6">
    <location>
        <begin position="227"/>
        <end position="254"/>
    </location>
</feature>
<dbReference type="SMART" id="SM00326">
    <property type="entry name" value="SH3"/>
    <property type="match status" value="2"/>
</dbReference>
<evidence type="ECO:0000313" key="10">
    <source>
        <dbReference type="Proteomes" id="UP001186944"/>
    </source>
</evidence>
<keyword evidence="5" id="KW-0175">Coiled coil</keyword>
<protein>
    <recommendedName>
        <fullName evidence="11">Adapter molecule Crk</fullName>
    </recommendedName>
</protein>
<dbReference type="InterPro" id="IPR001452">
    <property type="entry name" value="SH3_domain"/>
</dbReference>
<evidence type="ECO:0000256" key="6">
    <source>
        <dbReference type="SAM" id="MobiDB-lite"/>
    </source>
</evidence>
<feature type="domain" description="SH2" evidence="7">
    <location>
        <begin position="54"/>
        <end position="146"/>
    </location>
</feature>
<organism evidence="9 10">
    <name type="scientific">Pinctada imbricata</name>
    <name type="common">Atlantic pearl-oyster</name>
    <name type="synonym">Pinctada martensii</name>
    <dbReference type="NCBI Taxonomy" id="66713"/>
    <lineage>
        <taxon>Eukaryota</taxon>
        <taxon>Metazoa</taxon>
        <taxon>Spiralia</taxon>
        <taxon>Lophotrochozoa</taxon>
        <taxon>Mollusca</taxon>
        <taxon>Bivalvia</taxon>
        <taxon>Autobranchia</taxon>
        <taxon>Pteriomorphia</taxon>
        <taxon>Pterioida</taxon>
        <taxon>Pterioidea</taxon>
        <taxon>Pteriidae</taxon>
        <taxon>Pinctada</taxon>
    </lineage>
</organism>
<feature type="domain" description="SH3" evidence="8">
    <location>
        <begin position="146"/>
        <end position="206"/>
    </location>
</feature>
<evidence type="ECO:0000256" key="2">
    <source>
        <dbReference type="ARBA" id="ARBA00022999"/>
    </source>
</evidence>
<dbReference type="Pfam" id="PF07653">
    <property type="entry name" value="SH3_2"/>
    <property type="match status" value="1"/>
</dbReference>
<proteinExistence type="predicted"/>
<dbReference type="SMART" id="SM00252">
    <property type="entry name" value="SH2"/>
    <property type="match status" value="1"/>
</dbReference>
<dbReference type="InterPro" id="IPR036860">
    <property type="entry name" value="SH2_dom_sf"/>
</dbReference>
<keyword evidence="2 3" id="KW-0727">SH2 domain</keyword>
<sequence length="327" mass="37486">MSTCLITMSSLSDNYVNLSNNYVNLSDNYVNLSNNYVNLSDNYVNLSDNYVNFWYFGPLSRDESNDILMPERESGVFLVRESKSIPGDYVLCVKEDSKISHYIINRITAGNGTRFRIGDQEFSDIASLLNFYKTHYLDTTSLIRPAPREKVVAKFDFPGRDPEDLPFQKGDVLEVISKDEKDWWTCRNNRCQVGQIPVPYISKDAIPEMEPASQLRRESFQKEIPEFKEFDPSAQNKSDIQSHNEGPGYRAPEPIREIQLPARAVVTVNRIPNAYDKTQLRLEKGEILLVTAMNSNGQWEGEVNGRKGFFPFTHVKLLERNDQEDGT</sequence>
<dbReference type="InterPro" id="IPR000980">
    <property type="entry name" value="SH2"/>
</dbReference>
<feature type="coiled-coil region" evidence="5">
    <location>
        <begin position="8"/>
        <end position="49"/>
    </location>
</feature>
<dbReference type="EMBL" id="VSWD01000005">
    <property type="protein sequence ID" value="KAK3101453.1"/>
    <property type="molecule type" value="Genomic_DNA"/>
</dbReference>
<dbReference type="Gene3D" id="2.30.30.40">
    <property type="entry name" value="SH3 Domains"/>
    <property type="match status" value="2"/>
</dbReference>
<dbReference type="Pfam" id="PF00018">
    <property type="entry name" value="SH3_1"/>
    <property type="match status" value="1"/>
</dbReference>
<comment type="caution">
    <text evidence="9">The sequence shown here is derived from an EMBL/GenBank/DDBJ whole genome shotgun (WGS) entry which is preliminary data.</text>
</comment>
<accession>A0AA88YAV9</accession>
<dbReference type="AlphaFoldDB" id="A0AA88YAV9"/>
<dbReference type="InterPro" id="IPR036028">
    <property type="entry name" value="SH3-like_dom_sf"/>
</dbReference>
<dbReference type="GO" id="GO:0007167">
    <property type="term" value="P:enzyme-linked receptor protein signaling pathway"/>
    <property type="evidence" value="ECO:0007669"/>
    <property type="project" value="TreeGrafter"/>
</dbReference>
<dbReference type="SUPFAM" id="SSF50044">
    <property type="entry name" value="SH3-domain"/>
    <property type="match status" value="2"/>
</dbReference>
<evidence type="ECO:0000256" key="4">
    <source>
        <dbReference type="PROSITE-ProRule" id="PRU00192"/>
    </source>
</evidence>
<dbReference type="PRINTS" id="PR00401">
    <property type="entry name" value="SH2DOMAIN"/>
</dbReference>
<feature type="domain" description="SH3" evidence="8">
    <location>
        <begin position="257"/>
        <end position="320"/>
    </location>
</feature>
<evidence type="ECO:0000256" key="5">
    <source>
        <dbReference type="SAM" id="Coils"/>
    </source>
</evidence>
<keyword evidence="10" id="KW-1185">Reference proteome</keyword>
<dbReference type="InterPro" id="IPR051184">
    <property type="entry name" value="Tyrosine-phos_adapter"/>
</dbReference>
<evidence type="ECO:0000256" key="1">
    <source>
        <dbReference type="ARBA" id="ARBA00022443"/>
    </source>
</evidence>
<dbReference type="GO" id="GO:0016477">
    <property type="term" value="P:cell migration"/>
    <property type="evidence" value="ECO:0007669"/>
    <property type="project" value="TreeGrafter"/>
</dbReference>
<dbReference type="PANTHER" id="PTHR19969:SF5">
    <property type="entry name" value="CRK-LIKE PROTEIN"/>
    <property type="match status" value="1"/>
</dbReference>
<evidence type="ECO:0000256" key="3">
    <source>
        <dbReference type="PROSITE-ProRule" id="PRU00191"/>
    </source>
</evidence>
<keyword evidence="1 4" id="KW-0728">SH3 domain</keyword>